<comment type="function">
    <text evidence="2">The branched-chain alpha-keto dehydrogenase complex catalyzes the overall conversion of alpha-keto acids to acyl-CoA and CO(2). It contains multiple copies of three enzymatic components: branched-chain alpha-keto acid decarboxylase (E1), lipoamide acyltransferase (E2) and lipoamide dehydrogenase (E3).</text>
</comment>
<dbReference type="PANTHER" id="PTHR43380:SF1">
    <property type="entry name" value="2-OXOISOVALERATE DEHYDROGENASE SUBUNIT ALPHA, MITOCHONDRIAL"/>
    <property type="match status" value="1"/>
</dbReference>
<feature type="domain" description="Dehydrogenase E1 component" evidence="3">
    <location>
        <begin position="122"/>
        <end position="430"/>
    </location>
</feature>
<comment type="catalytic activity">
    <reaction evidence="2">
        <text>N(6)-[(R)-lipoyl]-L-lysyl-[protein] + 3-methyl-2-oxobutanoate + H(+) = N(6)-[(R)-S(8)-2-methylpropanoyldihydrolipoyl]-L-lysyl-[protein] + CO2</text>
        <dbReference type="Rhea" id="RHEA:13457"/>
        <dbReference type="Rhea" id="RHEA-COMP:10474"/>
        <dbReference type="Rhea" id="RHEA-COMP:10497"/>
        <dbReference type="ChEBI" id="CHEBI:11851"/>
        <dbReference type="ChEBI" id="CHEBI:15378"/>
        <dbReference type="ChEBI" id="CHEBI:16526"/>
        <dbReference type="ChEBI" id="CHEBI:83099"/>
        <dbReference type="ChEBI" id="CHEBI:83142"/>
        <dbReference type="EC" id="1.2.4.4"/>
    </reaction>
</comment>
<dbReference type="AlphaFoldDB" id="S9WJ41"/>
<reference evidence="4" key="2">
    <citation type="submission" date="2013-03" db="EMBL/GenBank/DDBJ databases">
        <authorList>
            <person name="Motta M.C.M."/>
            <person name="Martins A.C.A."/>
            <person name="Preta C.M.C.C."/>
            <person name="Silva R."/>
            <person name="de Souza S.S."/>
            <person name="Klein C.C."/>
            <person name="de Almeida L.G.P."/>
            <person name="Cunha O.L."/>
            <person name="Colabardini A.C."/>
            <person name="Lima B.A."/>
            <person name="Machado C.R."/>
            <person name="Soares C.M.A."/>
            <person name="de Menezes C.B.A."/>
            <person name="Bartolomeu D.C."/>
            <person name="Grisard E.C."/>
            <person name="Fantinatti-Garboggini F."/>
            <person name="Rodrigues-Luiz G.F."/>
            <person name="Wagner G."/>
            <person name="Goldman G.H."/>
            <person name="Fietto J.L.R."/>
            <person name="Ciapina L.P."/>
            <person name="Brocchi M."/>
            <person name="Elias M.C."/>
            <person name="Goldman M.H.S."/>
            <person name="Sagot M.-F."/>
            <person name="Pereira M."/>
            <person name="Stoco P.H."/>
            <person name="Teixeira S.M.R."/>
            <person name="de Mendonca-Neto R.P."/>
            <person name="Maciel T.E.F."/>
            <person name="Mendes T.A.O."/>
            <person name="Urmenyi T.P."/>
            <person name="Teixeira M.M.G."/>
            <person name="de Camargo E.F.P."/>
            <person name="de Sousa W."/>
            <person name="Schenkman S."/>
            <person name="de Vasconcelos A.T.R."/>
        </authorList>
    </citation>
    <scope>NUCLEOTIDE SEQUENCE</scope>
</reference>
<protein>
    <recommendedName>
        <fullName evidence="2">2-oxoisovalerate dehydrogenase subunit alpha</fullName>
        <ecNumber evidence="2">1.2.4.4</ecNumber>
    </recommendedName>
    <alternativeName>
        <fullName evidence="2">Branched-chain alpha-keto acid dehydrogenase E1 component alpha chain</fullName>
    </alternativeName>
</protein>
<evidence type="ECO:0000313" key="4">
    <source>
        <dbReference type="EMBL" id="EPY35930.1"/>
    </source>
</evidence>
<evidence type="ECO:0000256" key="1">
    <source>
        <dbReference type="ARBA" id="ARBA00023002"/>
    </source>
</evidence>
<reference evidence="4 6" key="1">
    <citation type="journal article" date="2013" name="PLoS ONE">
        <title>Predicting the Proteins of Angomonas deanei, Strigomonas culicis and Their Respective Endosymbionts Reveals New Aspects of the Trypanosomatidae Family.</title>
        <authorList>
            <person name="Motta M.C."/>
            <person name="Martins A.C."/>
            <person name="de Souza S.S."/>
            <person name="Catta-Preta C.M."/>
            <person name="Silva R."/>
            <person name="Klein C.C."/>
            <person name="de Almeida L.G."/>
            <person name="de Lima Cunha O."/>
            <person name="Ciapina L.P."/>
            <person name="Brocchi M."/>
            <person name="Colabardini A.C."/>
            <person name="de Araujo Lima B."/>
            <person name="Machado C.R."/>
            <person name="de Almeida Soares C.M."/>
            <person name="Probst C.M."/>
            <person name="de Menezes C.B."/>
            <person name="Thompson C.E."/>
            <person name="Bartholomeu D.C."/>
            <person name="Gradia D.F."/>
            <person name="Pavoni D.P."/>
            <person name="Grisard E.C."/>
            <person name="Fantinatti-Garboggini F."/>
            <person name="Marchini F.K."/>
            <person name="Rodrigues-Luiz G.F."/>
            <person name="Wagner G."/>
            <person name="Goldman G.H."/>
            <person name="Fietto J.L."/>
            <person name="Elias M.C."/>
            <person name="Goldman M.H."/>
            <person name="Sagot M.F."/>
            <person name="Pereira M."/>
            <person name="Stoco P.H."/>
            <person name="de Mendonca-Neto R.P."/>
            <person name="Teixeira S.M."/>
            <person name="Maciel T.E."/>
            <person name="de Oliveira Mendes T.A."/>
            <person name="Urmenyi T.P."/>
            <person name="de Souza W."/>
            <person name="Schenkman S."/>
            <person name="de Vasconcelos A.T."/>
        </authorList>
    </citation>
    <scope>NUCLEOTIDE SEQUENCE [LARGE SCALE GENOMIC DNA]</scope>
</reference>
<comment type="cofactor">
    <cofactor evidence="2">
        <name>thiamine diphosphate</name>
        <dbReference type="ChEBI" id="CHEBI:58937"/>
    </cofactor>
</comment>
<dbReference type="FunFam" id="3.40.50.970:FF:000108">
    <property type="entry name" value="2-oxoisovalerate dehydrogenase subunit alpha"/>
    <property type="match status" value="1"/>
</dbReference>
<keyword evidence="2" id="KW-0786">Thiamine pyrophosphate</keyword>
<sequence length="475" mass="52884">MFRRCISRLTTSPIAPVIGSEALGTEVSVASAFRSVQQVWNMDFKDMPVTTSTLSFRGSEDSSAPIFHILDLDGKIAKPSDFSGGESSTELMVSPNGDALYRPLAEDESSIISRDVAERMMTSMIAHNTMDKIMLEAQRQGRISFYMSMFGEESAVIGAAAGLASNDELFMQYRESGLLTYRGYTIPQFVAQCMGNSECDLKGRQMPIHYGSVKLHAQVVSSPLATQIPHGAGAGYAFRLENAALLKQAPPGTDIAAMPDARICATFFGEGASSEGDFHAGLNFAATMGSHTLFFVRNNGYAISTPTHSQYVGDGVLGRAIGYGMPSARIDGQDAVAVYYTVRKAREMILRTNKPVFIEAMTYRVSHHSTSDDSTAYRTKDEIGHFADLFSPIERFEKFLLERNWWNSEKSAEIMEKTRKELLSELRRQESIPPWPVSTLCDDVYEVMPEDLKKQQKELTEHYQRFKDKYDQEKL</sequence>
<dbReference type="Gene3D" id="3.40.50.970">
    <property type="match status" value="1"/>
</dbReference>
<dbReference type="EMBL" id="ATMH01000840">
    <property type="protein sequence ID" value="EPY35930.1"/>
    <property type="molecule type" value="Genomic_DNA"/>
</dbReference>
<proteinExistence type="inferred from homology"/>
<accession>S9WJ41</accession>
<dbReference type="EMBL" id="ATMH01000124">
    <property type="protein sequence ID" value="EPY37173.1"/>
    <property type="molecule type" value="Genomic_DNA"/>
</dbReference>
<evidence type="ECO:0000313" key="5">
    <source>
        <dbReference type="EMBL" id="EPY37173.1"/>
    </source>
</evidence>
<dbReference type="PANTHER" id="PTHR43380">
    <property type="entry name" value="2-OXOISOVALERATE DEHYDROGENASE SUBUNIT ALPHA, MITOCHONDRIAL"/>
    <property type="match status" value="1"/>
</dbReference>
<keyword evidence="1 2" id="KW-0560">Oxidoreductase</keyword>
<dbReference type="GO" id="GO:0009083">
    <property type="term" value="P:branched-chain amino acid catabolic process"/>
    <property type="evidence" value="ECO:0007669"/>
    <property type="project" value="TreeGrafter"/>
</dbReference>
<dbReference type="InterPro" id="IPR050771">
    <property type="entry name" value="Alpha-ketoacid_DH_E1_comp"/>
</dbReference>
<dbReference type="InterPro" id="IPR001017">
    <property type="entry name" value="DH_E1"/>
</dbReference>
<dbReference type="EC" id="1.2.4.4" evidence="2"/>
<organism evidence="4 6">
    <name type="scientific">Strigomonas culicis</name>
    <dbReference type="NCBI Taxonomy" id="28005"/>
    <lineage>
        <taxon>Eukaryota</taxon>
        <taxon>Discoba</taxon>
        <taxon>Euglenozoa</taxon>
        <taxon>Kinetoplastea</taxon>
        <taxon>Metakinetoplastina</taxon>
        <taxon>Trypanosomatida</taxon>
        <taxon>Trypanosomatidae</taxon>
        <taxon>Strigomonadinae</taxon>
        <taxon>Strigomonas</taxon>
    </lineage>
</organism>
<dbReference type="OrthoDB" id="3845at2759"/>
<comment type="similarity">
    <text evidence="2">Belongs to the BCKDHA family.</text>
</comment>
<name>S9WJ41_9TRYP</name>
<dbReference type="Pfam" id="PF00676">
    <property type="entry name" value="E1_dh"/>
    <property type="match status" value="1"/>
</dbReference>
<dbReference type="Proteomes" id="UP000015354">
    <property type="component" value="Unassembled WGS sequence"/>
</dbReference>
<dbReference type="GO" id="GO:0003863">
    <property type="term" value="F:branched-chain 2-oxo acid dehydrogenase activity"/>
    <property type="evidence" value="ECO:0007669"/>
    <property type="project" value="UniProtKB-EC"/>
</dbReference>
<evidence type="ECO:0000259" key="3">
    <source>
        <dbReference type="Pfam" id="PF00676"/>
    </source>
</evidence>
<gene>
    <name evidence="5" type="ORF">STCU_00124</name>
    <name evidence="4" type="ORF">STCU_00840</name>
</gene>
<evidence type="ECO:0000256" key="2">
    <source>
        <dbReference type="RuleBase" id="RU365014"/>
    </source>
</evidence>
<evidence type="ECO:0000313" key="6">
    <source>
        <dbReference type="Proteomes" id="UP000015354"/>
    </source>
</evidence>
<dbReference type="CDD" id="cd02000">
    <property type="entry name" value="TPP_E1_PDC_ADC_BCADC"/>
    <property type="match status" value="1"/>
</dbReference>
<keyword evidence="6" id="KW-1185">Reference proteome</keyword>
<comment type="caution">
    <text evidence="4">The sequence shown here is derived from an EMBL/GenBank/DDBJ whole genome shotgun (WGS) entry which is preliminary data.</text>
</comment>
<dbReference type="SUPFAM" id="SSF52518">
    <property type="entry name" value="Thiamin diphosphate-binding fold (THDP-binding)"/>
    <property type="match status" value="1"/>
</dbReference>
<dbReference type="InterPro" id="IPR029061">
    <property type="entry name" value="THDP-binding"/>
</dbReference>